<feature type="compositionally biased region" description="Acidic residues" evidence="5">
    <location>
        <begin position="143"/>
        <end position="152"/>
    </location>
</feature>
<feature type="compositionally biased region" description="Basic and acidic residues" evidence="5">
    <location>
        <begin position="153"/>
        <end position="171"/>
    </location>
</feature>
<evidence type="ECO:0000256" key="4">
    <source>
        <dbReference type="PROSITE-ProRule" id="PRU00175"/>
    </source>
</evidence>
<evidence type="ECO:0000313" key="7">
    <source>
        <dbReference type="EMBL" id="CBY16286.1"/>
    </source>
</evidence>
<keyword evidence="2 4" id="KW-0863">Zinc-finger</keyword>
<dbReference type="OrthoDB" id="6105938at2759"/>
<evidence type="ECO:0000256" key="1">
    <source>
        <dbReference type="ARBA" id="ARBA00022723"/>
    </source>
</evidence>
<proteinExistence type="predicted"/>
<evidence type="ECO:0000259" key="6">
    <source>
        <dbReference type="PROSITE" id="PS50089"/>
    </source>
</evidence>
<feature type="domain" description="RING-type" evidence="6">
    <location>
        <begin position="174"/>
        <end position="215"/>
    </location>
</feature>
<dbReference type="InterPro" id="IPR001841">
    <property type="entry name" value="Znf_RING"/>
</dbReference>
<dbReference type="GO" id="GO:0008270">
    <property type="term" value="F:zinc ion binding"/>
    <property type="evidence" value="ECO:0007669"/>
    <property type="project" value="UniProtKB-KW"/>
</dbReference>
<dbReference type="SUPFAM" id="SSF57850">
    <property type="entry name" value="RING/U-box"/>
    <property type="match status" value="1"/>
</dbReference>
<dbReference type="Proteomes" id="UP000001307">
    <property type="component" value="Unassembled WGS sequence"/>
</dbReference>
<feature type="region of interest" description="Disordered" evidence="5">
    <location>
        <begin position="139"/>
        <end position="171"/>
    </location>
</feature>
<evidence type="ECO:0000256" key="5">
    <source>
        <dbReference type="SAM" id="MobiDB-lite"/>
    </source>
</evidence>
<name>E4Y364_OIKDI</name>
<evidence type="ECO:0000256" key="3">
    <source>
        <dbReference type="ARBA" id="ARBA00022833"/>
    </source>
</evidence>
<keyword evidence="8" id="KW-1185">Reference proteome</keyword>
<keyword evidence="1" id="KW-0479">Metal-binding</keyword>
<dbReference type="EMBL" id="FN654043">
    <property type="protein sequence ID" value="CBY16286.1"/>
    <property type="molecule type" value="Genomic_DNA"/>
</dbReference>
<organism evidence="7">
    <name type="scientific">Oikopleura dioica</name>
    <name type="common">Tunicate</name>
    <dbReference type="NCBI Taxonomy" id="34765"/>
    <lineage>
        <taxon>Eukaryota</taxon>
        <taxon>Metazoa</taxon>
        <taxon>Chordata</taxon>
        <taxon>Tunicata</taxon>
        <taxon>Appendicularia</taxon>
        <taxon>Copelata</taxon>
        <taxon>Oikopleuridae</taxon>
        <taxon>Oikopleura</taxon>
    </lineage>
</organism>
<sequence length="234" mass="27343">MVYCRTCLHSKYPENKTAKFEVTDAKFKCPSVEKCNADQLSWEEFWVGACCENASRWTENFFKSEFLTLANNIYKKSRKEENEAEIIVEKAEKEIENCKKALEAAEKKGKEAHDELNEKKKWRKTVQKRTLFLANEAMKEDNSDLETDDAEENKESRAENEDKTDGREDDDKSCKVCFEDYDKKECLRATVIPRGHQSCFKCLSSLPEKICPTCRAEFTKDWNFTRPYPGTFKI</sequence>
<gene>
    <name evidence="7" type="ORF">GSOID_T00001410001</name>
</gene>
<evidence type="ECO:0000256" key="2">
    <source>
        <dbReference type="ARBA" id="ARBA00022771"/>
    </source>
</evidence>
<evidence type="ECO:0000313" key="8">
    <source>
        <dbReference type="Proteomes" id="UP000001307"/>
    </source>
</evidence>
<dbReference type="Gene3D" id="3.30.40.10">
    <property type="entry name" value="Zinc/RING finger domain, C3HC4 (zinc finger)"/>
    <property type="match status" value="1"/>
</dbReference>
<accession>E4Y364</accession>
<dbReference type="AlphaFoldDB" id="E4Y364"/>
<dbReference type="PROSITE" id="PS50089">
    <property type="entry name" value="ZF_RING_2"/>
    <property type="match status" value="1"/>
</dbReference>
<dbReference type="InterPro" id="IPR013083">
    <property type="entry name" value="Znf_RING/FYVE/PHD"/>
</dbReference>
<reference evidence="7" key="1">
    <citation type="journal article" date="2010" name="Science">
        <title>Plasticity of animal genome architecture unmasked by rapid evolution of a pelagic tunicate.</title>
        <authorList>
            <person name="Denoeud F."/>
            <person name="Henriet S."/>
            <person name="Mungpakdee S."/>
            <person name="Aury J.M."/>
            <person name="Da Silva C."/>
            <person name="Brinkmann H."/>
            <person name="Mikhaleva J."/>
            <person name="Olsen L.C."/>
            <person name="Jubin C."/>
            <person name="Canestro C."/>
            <person name="Bouquet J.M."/>
            <person name="Danks G."/>
            <person name="Poulain J."/>
            <person name="Campsteijn C."/>
            <person name="Adamski M."/>
            <person name="Cross I."/>
            <person name="Yadetie F."/>
            <person name="Muffato M."/>
            <person name="Louis A."/>
            <person name="Butcher S."/>
            <person name="Tsagkogeorga G."/>
            <person name="Konrad A."/>
            <person name="Singh S."/>
            <person name="Jensen M.F."/>
            <person name="Cong E.H."/>
            <person name="Eikeseth-Otteraa H."/>
            <person name="Noel B."/>
            <person name="Anthouard V."/>
            <person name="Porcel B.M."/>
            <person name="Kachouri-Lafond R."/>
            <person name="Nishino A."/>
            <person name="Ugolini M."/>
            <person name="Chourrout P."/>
            <person name="Nishida H."/>
            <person name="Aasland R."/>
            <person name="Huzurbazar S."/>
            <person name="Westhof E."/>
            <person name="Delsuc F."/>
            <person name="Lehrach H."/>
            <person name="Reinhardt R."/>
            <person name="Weissenbach J."/>
            <person name="Roy S.W."/>
            <person name="Artiguenave F."/>
            <person name="Postlethwait J.H."/>
            <person name="Manak J.R."/>
            <person name="Thompson E.M."/>
            <person name="Jaillon O."/>
            <person name="Du Pasquier L."/>
            <person name="Boudinot P."/>
            <person name="Liberles D.A."/>
            <person name="Volff J.N."/>
            <person name="Philippe H."/>
            <person name="Lenhard B."/>
            <person name="Roest Crollius H."/>
            <person name="Wincker P."/>
            <person name="Chourrout D."/>
        </authorList>
    </citation>
    <scope>NUCLEOTIDE SEQUENCE [LARGE SCALE GENOMIC DNA]</scope>
</reference>
<protein>
    <recommendedName>
        <fullName evidence="6">RING-type domain-containing protein</fullName>
    </recommendedName>
</protein>
<dbReference type="InParanoid" id="E4Y364"/>
<keyword evidence="3" id="KW-0862">Zinc</keyword>